<dbReference type="CDD" id="cd09602">
    <property type="entry name" value="M1_APN"/>
    <property type="match status" value="1"/>
</dbReference>
<evidence type="ECO:0000256" key="5">
    <source>
        <dbReference type="ARBA" id="ARBA00015611"/>
    </source>
</evidence>
<keyword evidence="9 17" id="KW-0378">Hydrolase</keyword>
<dbReference type="InterPro" id="IPR050344">
    <property type="entry name" value="Peptidase_M1_aminopeptidases"/>
</dbReference>
<comment type="caution">
    <text evidence="17">The sequence shown here is derived from an EMBL/GenBank/DDBJ whole genome shotgun (WGS) entry which is preliminary data.</text>
</comment>
<dbReference type="GO" id="GO:0043171">
    <property type="term" value="P:peptide catabolic process"/>
    <property type="evidence" value="ECO:0007669"/>
    <property type="project" value="TreeGrafter"/>
</dbReference>
<dbReference type="InterPro" id="IPR001930">
    <property type="entry name" value="Peptidase_M1"/>
</dbReference>
<evidence type="ECO:0000256" key="9">
    <source>
        <dbReference type="ARBA" id="ARBA00022801"/>
    </source>
</evidence>
<dbReference type="EC" id="3.4.11.2" evidence="4"/>
<evidence type="ECO:0000256" key="8">
    <source>
        <dbReference type="ARBA" id="ARBA00022723"/>
    </source>
</evidence>
<sequence>MPALRRAEAVDRAALLQVESMAVDLDLTAARSSDTFTSTTTLVFTAEEGAATFCDLRCERLGEVRLNGRVLDVAVADGRLPLEGLARDNTLEVSAEMAYSSDGEGLHRHLDPVDGETYLYAMSFLDAGPRWFACFDQPDLKAPYRLSVAVPEDWQVLGNGPAVRAAPGRFTIEQPRPLATYFVTLVAGPWASVTAEHDGIVLGVHARASLGEHLRREAEDVLEVTRACFDEFHRLFGVRYPFGEYHQAFVPDFNAGAMENPGCVTFRDQMVFTGAAGEFERGARASTIAHEMAHQWFGDLVTMRWWDDLWLNESFAEYLGQRVTTEVTRYDAWSEFGIVRKAWGSVADQAPSTHPVAGNGSADAAEALSQFDGISYAKGAALLRQLAARLGDDVFLGGLRDHFATHAYANAELADLLASWERAGAVGLQEWQQAWLRTSGMDRLEVGHAHGARAVRAVPPASGPSGRRHAVAVAALDASGRELARVPVDVGGDPVVPDGLPSGDDIVWVPDAGDESWGRVRPSGGWDALRRIARIADPATRIVLWNALRDGVLDAELDPLEAVAVLTSQLPGEPLDIVVQTVLAFATGPLATAFVPADRRPEVLTDLGALAGTVLEQGVPGSDRQLVGWRQLIDLTDDRALLRRWWSGEDLPAGRELDEELTWRITVRLSELGEPDVIGPTRERHPTSTGRARAARARAGVPDLADKEWAWEVLTRPSELSAYEVYAVADGFFRPGQEELTEPFVAAWFEAVPGTAAFRSGWSLSTVVTRSFPLTSVTAATAEAAGGLLARTDLDAGLRRAVTDQTDLLQRALRSRTRFGH</sequence>
<dbReference type="Pfam" id="PF11838">
    <property type="entry name" value="ERAP1_C"/>
    <property type="match status" value="1"/>
</dbReference>
<evidence type="ECO:0000256" key="10">
    <source>
        <dbReference type="ARBA" id="ARBA00022833"/>
    </source>
</evidence>
<dbReference type="Proteomes" id="UP000252770">
    <property type="component" value="Unassembled WGS sequence"/>
</dbReference>
<keyword evidence="8" id="KW-0479">Metal-binding</keyword>
<organism evidence="17 18">
    <name type="scientific">Desertihabitans brevis</name>
    <dbReference type="NCBI Taxonomy" id="2268447"/>
    <lineage>
        <taxon>Bacteria</taxon>
        <taxon>Bacillati</taxon>
        <taxon>Actinomycetota</taxon>
        <taxon>Actinomycetes</taxon>
        <taxon>Propionibacteriales</taxon>
        <taxon>Propionibacteriaceae</taxon>
        <taxon>Desertihabitans</taxon>
    </lineage>
</organism>
<keyword evidence="18" id="KW-1185">Reference proteome</keyword>
<dbReference type="PANTHER" id="PTHR11533:SF174">
    <property type="entry name" value="PUROMYCIN-SENSITIVE AMINOPEPTIDASE-RELATED"/>
    <property type="match status" value="1"/>
</dbReference>
<comment type="catalytic activity">
    <reaction evidence="1">
        <text>Release of an N-terminal amino acid, Xaa-|-Yaa- from a peptide, amide or arylamide. Xaa is preferably Ala, but may be most amino acids including Pro (slow action). When a terminal hydrophobic residue is followed by a prolyl residue, the two may be released as an intact Xaa-Pro dipeptide.</text>
        <dbReference type="EC" id="3.4.11.2"/>
    </reaction>
</comment>
<dbReference type="NCBIfam" id="TIGR02412">
    <property type="entry name" value="pepN_strep_liv"/>
    <property type="match status" value="1"/>
</dbReference>
<evidence type="ECO:0000256" key="2">
    <source>
        <dbReference type="ARBA" id="ARBA00001947"/>
    </source>
</evidence>
<evidence type="ECO:0000313" key="18">
    <source>
        <dbReference type="Proteomes" id="UP000252770"/>
    </source>
</evidence>
<name>A0A367YS76_9ACTN</name>
<keyword evidence="11" id="KW-0482">Metalloprotease</keyword>
<feature type="domain" description="Peptidase M1 membrane alanine aminopeptidase" evidence="15">
    <location>
        <begin position="222"/>
        <end position="433"/>
    </location>
</feature>
<dbReference type="GO" id="GO:0005737">
    <property type="term" value="C:cytoplasm"/>
    <property type="evidence" value="ECO:0007669"/>
    <property type="project" value="TreeGrafter"/>
</dbReference>
<evidence type="ECO:0000256" key="3">
    <source>
        <dbReference type="ARBA" id="ARBA00010136"/>
    </source>
</evidence>
<evidence type="ECO:0000259" key="15">
    <source>
        <dbReference type="Pfam" id="PF01433"/>
    </source>
</evidence>
<gene>
    <name evidence="17" type="primary">pepN</name>
    <name evidence="17" type="ORF">DT076_15380</name>
</gene>
<evidence type="ECO:0000256" key="1">
    <source>
        <dbReference type="ARBA" id="ARBA00000098"/>
    </source>
</evidence>
<dbReference type="AlphaFoldDB" id="A0A367YS76"/>
<comment type="cofactor">
    <cofactor evidence="2">
        <name>Zn(2+)</name>
        <dbReference type="ChEBI" id="CHEBI:29105"/>
    </cofactor>
</comment>
<evidence type="ECO:0000256" key="14">
    <source>
        <dbReference type="SAM" id="MobiDB-lite"/>
    </source>
</evidence>
<keyword evidence="7" id="KW-0645">Protease</keyword>
<comment type="similarity">
    <text evidence="3">Belongs to the peptidase M1 family.</text>
</comment>
<dbReference type="InterPro" id="IPR027268">
    <property type="entry name" value="Peptidase_M4/M1_CTD_sf"/>
</dbReference>
<evidence type="ECO:0000256" key="12">
    <source>
        <dbReference type="ARBA" id="ARBA00029811"/>
    </source>
</evidence>
<dbReference type="GO" id="GO:0006508">
    <property type="term" value="P:proteolysis"/>
    <property type="evidence" value="ECO:0007669"/>
    <property type="project" value="UniProtKB-KW"/>
</dbReference>
<protein>
    <recommendedName>
        <fullName evidence="5">Aminopeptidase N</fullName>
        <ecNumber evidence="4">3.4.11.2</ecNumber>
    </recommendedName>
    <alternativeName>
        <fullName evidence="12">Alanine aminopeptidase</fullName>
    </alternativeName>
    <alternativeName>
        <fullName evidence="13">Lysyl aminopeptidase</fullName>
    </alternativeName>
</protein>
<reference evidence="17 18" key="1">
    <citation type="submission" date="2018-07" db="EMBL/GenBank/DDBJ databases">
        <title>Desertimonas flava gen. nov. sp. nov.</title>
        <authorList>
            <person name="Liu S."/>
        </authorList>
    </citation>
    <scope>NUCLEOTIDE SEQUENCE [LARGE SCALE GENOMIC DNA]</scope>
    <source>
        <strain evidence="17 18">16Sb5-5</strain>
    </source>
</reference>
<dbReference type="PRINTS" id="PR00756">
    <property type="entry name" value="ALADIPTASE"/>
</dbReference>
<dbReference type="GO" id="GO:0005615">
    <property type="term" value="C:extracellular space"/>
    <property type="evidence" value="ECO:0007669"/>
    <property type="project" value="TreeGrafter"/>
</dbReference>
<dbReference type="InterPro" id="IPR012778">
    <property type="entry name" value="Pept_M1_aminopeptidase"/>
</dbReference>
<dbReference type="GO" id="GO:0042277">
    <property type="term" value="F:peptide binding"/>
    <property type="evidence" value="ECO:0007669"/>
    <property type="project" value="TreeGrafter"/>
</dbReference>
<dbReference type="RefSeq" id="WP_114127578.1">
    <property type="nucleotide sequence ID" value="NZ_QOUI01000010.1"/>
</dbReference>
<feature type="region of interest" description="Disordered" evidence="14">
    <location>
        <begin position="676"/>
        <end position="697"/>
    </location>
</feature>
<dbReference type="GO" id="GO:0008270">
    <property type="term" value="F:zinc ion binding"/>
    <property type="evidence" value="ECO:0007669"/>
    <property type="project" value="InterPro"/>
</dbReference>
<dbReference type="SUPFAM" id="SSF63737">
    <property type="entry name" value="Leukotriene A4 hydrolase N-terminal domain"/>
    <property type="match status" value="1"/>
</dbReference>
<dbReference type="InterPro" id="IPR014782">
    <property type="entry name" value="Peptidase_M1_dom"/>
</dbReference>
<evidence type="ECO:0000256" key="11">
    <source>
        <dbReference type="ARBA" id="ARBA00023049"/>
    </source>
</evidence>
<keyword evidence="6 17" id="KW-0031">Aminopeptidase</keyword>
<dbReference type="GO" id="GO:0016020">
    <property type="term" value="C:membrane"/>
    <property type="evidence" value="ECO:0007669"/>
    <property type="project" value="TreeGrafter"/>
</dbReference>
<evidence type="ECO:0000256" key="13">
    <source>
        <dbReference type="ARBA" id="ARBA00031533"/>
    </source>
</evidence>
<dbReference type="SUPFAM" id="SSF55486">
    <property type="entry name" value="Metalloproteases ('zincins'), catalytic domain"/>
    <property type="match status" value="1"/>
</dbReference>
<evidence type="ECO:0000256" key="7">
    <source>
        <dbReference type="ARBA" id="ARBA00022670"/>
    </source>
</evidence>
<dbReference type="EMBL" id="QOUI01000010">
    <property type="protein sequence ID" value="RCK68607.1"/>
    <property type="molecule type" value="Genomic_DNA"/>
</dbReference>
<keyword evidence="10" id="KW-0862">Zinc</keyword>
<dbReference type="GO" id="GO:0016285">
    <property type="term" value="F:alanyl aminopeptidase activity"/>
    <property type="evidence" value="ECO:0007669"/>
    <property type="project" value="UniProtKB-EC"/>
</dbReference>
<dbReference type="Gene3D" id="1.10.390.10">
    <property type="entry name" value="Neutral Protease Domain 2"/>
    <property type="match status" value="1"/>
</dbReference>
<evidence type="ECO:0000259" key="16">
    <source>
        <dbReference type="Pfam" id="PF11838"/>
    </source>
</evidence>
<dbReference type="PANTHER" id="PTHR11533">
    <property type="entry name" value="PROTEASE M1 ZINC METALLOPROTEASE"/>
    <property type="match status" value="1"/>
</dbReference>
<evidence type="ECO:0000256" key="4">
    <source>
        <dbReference type="ARBA" id="ARBA00012564"/>
    </source>
</evidence>
<dbReference type="Gene3D" id="2.60.40.1730">
    <property type="entry name" value="tricorn interacting facor f3 domain"/>
    <property type="match status" value="1"/>
</dbReference>
<evidence type="ECO:0000313" key="17">
    <source>
        <dbReference type="EMBL" id="RCK68607.1"/>
    </source>
</evidence>
<dbReference type="InterPro" id="IPR024571">
    <property type="entry name" value="ERAP1-like_C_dom"/>
</dbReference>
<dbReference type="GO" id="GO:0070006">
    <property type="term" value="F:metalloaminopeptidase activity"/>
    <property type="evidence" value="ECO:0007669"/>
    <property type="project" value="TreeGrafter"/>
</dbReference>
<evidence type="ECO:0000256" key="6">
    <source>
        <dbReference type="ARBA" id="ARBA00022438"/>
    </source>
</evidence>
<dbReference type="Pfam" id="PF01433">
    <property type="entry name" value="Peptidase_M1"/>
    <property type="match status" value="1"/>
</dbReference>
<dbReference type="InterPro" id="IPR042097">
    <property type="entry name" value="Aminopeptidase_N-like_N_sf"/>
</dbReference>
<feature type="domain" description="ERAP1-like C-terminal" evidence="16">
    <location>
        <begin position="524"/>
        <end position="810"/>
    </location>
</feature>
<accession>A0A367YS76</accession>
<proteinExistence type="inferred from homology"/>